<feature type="transmembrane region" description="Helical" evidence="7">
    <location>
        <begin position="147"/>
        <end position="165"/>
    </location>
</feature>
<evidence type="ECO:0000256" key="7">
    <source>
        <dbReference type="RuleBase" id="RU364131"/>
    </source>
</evidence>
<name>A0A0B8RXN9_9SAUR</name>
<feature type="chain" id="PRO_5011328364" description="FXYD domain-containing ion transport regulator" evidence="7">
    <location>
        <begin position="35"/>
        <end position="188"/>
    </location>
</feature>
<keyword evidence="7" id="KW-1133">Transmembrane helix</keyword>
<dbReference type="PANTHER" id="PTHR14132:SF23">
    <property type="entry name" value="FXYD DOMAIN-CONTAINING ION TRANSPORT REGULATOR"/>
    <property type="match status" value="1"/>
</dbReference>
<sequence length="188" mass="20600">MLDMPHSKGCEAAAMKFIFLVLFALAHFTAPVVAQVSGSPTSIVQKEEDAKGFQTTTEFFLSTVGALTNESHNPENLTFLQENVSTSEVTIPADVTVALSTSIVQSKKTLEDSTPQLPSVDEKNTTDAVMKEYLELFTYDYCSLRKWGLVAAAILFILGILILTCGKHGKFPRCRGKKRARTYDVSLA</sequence>
<keyword evidence="5 7" id="KW-0406">Ion transport</keyword>
<dbReference type="InterPro" id="IPR000272">
    <property type="entry name" value="Ion-transport_regulator_FXYD"/>
</dbReference>
<organism evidence="8">
    <name type="scientific">Philothamnus irregularis</name>
    <name type="common">brown tree snake</name>
    <dbReference type="NCBI Taxonomy" id="1899461"/>
    <lineage>
        <taxon>Eukaryota</taxon>
        <taxon>Metazoa</taxon>
        <taxon>Chordata</taxon>
        <taxon>Craniata</taxon>
        <taxon>Vertebrata</taxon>
        <taxon>Euteleostomi</taxon>
        <taxon>Lepidosauria</taxon>
        <taxon>Squamata</taxon>
        <taxon>Bifurcata</taxon>
        <taxon>Unidentata</taxon>
        <taxon>Episquamata</taxon>
        <taxon>Toxicofera</taxon>
        <taxon>Serpentes</taxon>
        <taxon>Colubroidea</taxon>
        <taxon>Colubridae</taxon>
        <taxon>Colubrinae</taxon>
        <taxon>Philothamnus</taxon>
    </lineage>
</organism>
<protein>
    <recommendedName>
        <fullName evidence="7">FXYD domain-containing ion transport regulator</fullName>
    </recommendedName>
</protein>
<evidence type="ECO:0000256" key="2">
    <source>
        <dbReference type="ARBA" id="ARBA00005948"/>
    </source>
</evidence>
<evidence type="ECO:0000256" key="3">
    <source>
        <dbReference type="ARBA" id="ARBA00022448"/>
    </source>
</evidence>
<keyword evidence="3 7" id="KW-0813">Transport</keyword>
<dbReference type="GO" id="GO:0017080">
    <property type="term" value="F:sodium channel regulator activity"/>
    <property type="evidence" value="ECO:0007669"/>
    <property type="project" value="TreeGrafter"/>
</dbReference>
<keyword evidence="7" id="KW-0732">Signal</keyword>
<dbReference type="Pfam" id="PF02038">
    <property type="entry name" value="ATP1G1_PLM_MAT8"/>
    <property type="match status" value="1"/>
</dbReference>
<keyword evidence="4 7" id="KW-0812">Transmembrane</keyword>
<dbReference type="GO" id="GO:0006811">
    <property type="term" value="P:monoatomic ion transport"/>
    <property type="evidence" value="ECO:0007669"/>
    <property type="project" value="UniProtKB-KW"/>
</dbReference>
<feature type="signal peptide" evidence="7">
    <location>
        <begin position="1"/>
        <end position="34"/>
    </location>
</feature>
<evidence type="ECO:0000256" key="1">
    <source>
        <dbReference type="ARBA" id="ARBA00004167"/>
    </source>
</evidence>
<dbReference type="GO" id="GO:0043269">
    <property type="term" value="P:regulation of monoatomic ion transport"/>
    <property type="evidence" value="ECO:0007669"/>
    <property type="project" value="InterPro"/>
</dbReference>
<evidence type="ECO:0000313" key="8">
    <source>
        <dbReference type="EMBL" id="JAG67912.1"/>
    </source>
</evidence>
<reference evidence="8" key="1">
    <citation type="journal article" date="2014" name="BMC Genomics">
        <title>RNA-seq and high-definition mass spectrometry reveal the complex and divergent venoms of two rear-fanged colubrid snakes.</title>
        <authorList>
            <person name="McGivern J.J."/>
            <person name="Wray K.P."/>
            <person name="Margres M.J."/>
            <person name="Couch M.E."/>
            <person name="Mackessy S.P."/>
            <person name="Rokyta D.R."/>
        </authorList>
    </citation>
    <scope>NUCLEOTIDE SEQUENCE</scope>
    <source>
        <tissue evidence="8">Venom gland</tissue>
    </source>
</reference>
<dbReference type="AlphaFoldDB" id="A0A0B8RXN9"/>
<keyword evidence="6 7" id="KW-0472">Membrane</keyword>
<dbReference type="Gene3D" id="1.20.5.780">
    <property type="entry name" value="Single helix bin"/>
    <property type="match status" value="1"/>
</dbReference>
<proteinExistence type="inferred from homology"/>
<evidence type="ECO:0000256" key="5">
    <source>
        <dbReference type="ARBA" id="ARBA00023065"/>
    </source>
</evidence>
<evidence type="ECO:0000256" key="6">
    <source>
        <dbReference type="ARBA" id="ARBA00023136"/>
    </source>
</evidence>
<comment type="similarity">
    <text evidence="2 7">Belongs to the FXYD family.</text>
</comment>
<dbReference type="GO" id="GO:0016020">
    <property type="term" value="C:membrane"/>
    <property type="evidence" value="ECO:0007669"/>
    <property type="project" value="UniProtKB-SubCell"/>
</dbReference>
<accession>A0A0B8RXN9</accession>
<evidence type="ECO:0000256" key="4">
    <source>
        <dbReference type="ARBA" id="ARBA00022692"/>
    </source>
</evidence>
<dbReference type="PANTHER" id="PTHR14132">
    <property type="entry name" value="SODIUM/POTASSIUM-TRANSPORTING ATPASE SUBUNIT GAMMA"/>
    <property type="match status" value="1"/>
</dbReference>
<comment type="subcellular location">
    <subcellularLocation>
        <location evidence="1">Membrane</location>
        <topology evidence="1">Single-pass membrane protein</topology>
    </subcellularLocation>
</comment>
<dbReference type="EMBL" id="GBSH01001113">
    <property type="protein sequence ID" value="JAG67912.1"/>
    <property type="molecule type" value="Transcribed_RNA"/>
</dbReference>